<dbReference type="GO" id="GO:0043565">
    <property type="term" value="F:sequence-specific DNA binding"/>
    <property type="evidence" value="ECO:0007669"/>
    <property type="project" value="InterPro"/>
</dbReference>
<evidence type="ECO:0000313" key="10">
    <source>
        <dbReference type="EMBL" id="KAG0256384.1"/>
    </source>
</evidence>
<dbReference type="EMBL" id="JAAAJA010000301">
    <property type="protein sequence ID" value="KAG0256384.1"/>
    <property type="molecule type" value="Genomic_DNA"/>
</dbReference>
<sequence>MVKEPSSDSLIKWSDNGQSFIVANHVEFAKEVLPKFFKHNNFSSFVRQLNMYGFHKIPHLQQGVLMPDADSEQWEFSNPHFQRNQPDLLYLVSRKKASTGNEDKDALTMDLTHILQEVTAIKRHQIAISTDLKNIERDHQALWQESVAARERHQRQQETVDKILRFLASVFSGEKKRAIVPNKKPRLTITEGDSLDDVITGISSTADEGRRLLEEQGDDGDDEEEYEEIVTLAAAASNKRKRGATEGIAEVSNEIKPAAGKSPLALLTNTNQTGLPELNQNTKKSSAGKGNLPAVPTVNTATTTASTSNFPEYLMSLPALNYANLSNLTNSLPSGFKFDPTNLTIPTALLPNTLSPVHHDMLRSISMANARDSSSTMNSAPPLAPLPPSLNQTPQGVAVTKGVDQITMEMEQLQRSIEALQQHGLNVDNFEFEDNVYLPLADSYDSTGYGDPGTMYTMDGTSNNNYMGITGTTALSPSPSNTGNTSSNSTSVGANPRISTVDEEEYLEDLLNLDPA</sequence>
<evidence type="ECO:0000259" key="9">
    <source>
        <dbReference type="PROSITE" id="PS00434"/>
    </source>
</evidence>
<protein>
    <submittedName>
        <fullName evidence="10">Stress-responsive transcription factor hsf1</fullName>
    </submittedName>
</protein>
<dbReference type="InterPro" id="IPR036388">
    <property type="entry name" value="WH-like_DNA-bd_sf"/>
</dbReference>
<dbReference type="Pfam" id="PF00447">
    <property type="entry name" value="HSF_DNA-bind"/>
    <property type="match status" value="1"/>
</dbReference>
<dbReference type="PANTHER" id="PTHR10015:SF427">
    <property type="entry name" value="HEAT SHOCK FACTOR PROTEIN"/>
    <property type="match status" value="1"/>
</dbReference>
<dbReference type="Gene3D" id="1.10.10.10">
    <property type="entry name" value="Winged helix-like DNA-binding domain superfamily/Winged helix DNA-binding domain"/>
    <property type="match status" value="1"/>
</dbReference>
<name>A0A9P6Q060_9FUNG</name>
<evidence type="ECO:0000256" key="2">
    <source>
        <dbReference type="ARBA" id="ARBA00006403"/>
    </source>
</evidence>
<keyword evidence="4" id="KW-0238">DNA-binding</keyword>
<dbReference type="PROSITE" id="PS00434">
    <property type="entry name" value="HSF_DOMAIN"/>
    <property type="match status" value="1"/>
</dbReference>
<comment type="similarity">
    <text evidence="2 7">Belongs to the HSF family.</text>
</comment>
<evidence type="ECO:0000256" key="1">
    <source>
        <dbReference type="ARBA" id="ARBA00004123"/>
    </source>
</evidence>
<evidence type="ECO:0000256" key="3">
    <source>
        <dbReference type="ARBA" id="ARBA00023015"/>
    </source>
</evidence>
<keyword evidence="5" id="KW-0804">Transcription</keyword>
<evidence type="ECO:0000256" key="7">
    <source>
        <dbReference type="RuleBase" id="RU004020"/>
    </source>
</evidence>
<dbReference type="InterPro" id="IPR000232">
    <property type="entry name" value="HSF_DNA-bd"/>
</dbReference>
<proteinExistence type="inferred from homology"/>
<dbReference type="GO" id="GO:0005634">
    <property type="term" value="C:nucleus"/>
    <property type="evidence" value="ECO:0007669"/>
    <property type="project" value="UniProtKB-SubCell"/>
</dbReference>
<comment type="caution">
    <text evidence="10">The sequence shown here is derived from an EMBL/GenBank/DDBJ whole genome shotgun (WGS) entry which is preliminary data.</text>
</comment>
<feature type="region of interest" description="Disordered" evidence="8">
    <location>
        <begin position="371"/>
        <end position="395"/>
    </location>
</feature>
<dbReference type="Proteomes" id="UP000726737">
    <property type="component" value="Unassembled WGS sequence"/>
</dbReference>
<evidence type="ECO:0000256" key="5">
    <source>
        <dbReference type="ARBA" id="ARBA00023163"/>
    </source>
</evidence>
<dbReference type="PANTHER" id="PTHR10015">
    <property type="entry name" value="HEAT SHOCK TRANSCRIPTION FACTOR"/>
    <property type="match status" value="1"/>
</dbReference>
<reference evidence="10" key="1">
    <citation type="journal article" date="2020" name="Fungal Divers.">
        <title>Resolving the Mortierellaceae phylogeny through synthesis of multi-gene phylogenetics and phylogenomics.</title>
        <authorList>
            <person name="Vandepol N."/>
            <person name="Liber J."/>
            <person name="Desiro A."/>
            <person name="Na H."/>
            <person name="Kennedy M."/>
            <person name="Barry K."/>
            <person name="Grigoriev I.V."/>
            <person name="Miller A.N."/>
            <person name="O'Donnell K."/>
            <person name="Stajich J.E."/>
            <person name="Bonito G."/>
        </authorList>
    </citation>
    <scope>NUCLEOTIDE SEQUENCE</scope>
    <source>
        <strain evidence="10">KOD948</strain>
    </source>
</reference>
<keyword evidence="3" id="KW-0805">Transcription regulation</keyword>
<accession>A0A9P6Q060</accession>
<dbReference type="GO" id="GO:0003700">
    <property type="term" value="F:DNA-binding transcription factor activity"/>
    <property type="evidence" value="ECO:0007669"/>
    <property type="project" value="InterPro"/>
</dbReference>
<organism evidence="10 11">
    <name type="scientific">Mortierella polycephala</name>
    <dbReference type="NCBI Taxonomy" id="41804"/>
    <lineage>
        <taxon>Eukaryota</taxon>
        <taxon>Fungi</taxon>
        <taxon>Fungi incertae sedis</taxon>
        <taxon>Mucoromycota</taxon>
        <taxon>Mortierellomycotina</taxon>
        <taxon>Mortierellomycetes</taxon>
        <taxon>Mortierellales</taxon>
        <taxon>Mortierellaceae</taxon>
        <taxon>Mortierella</taxon>
    </lineage>
</organism>
<evidence type="ECO:0000256" key="6">
    <source>
        <dbReference type="ARBA" id="ARBA00023242"/>
    </source>
</evidence>
<feature type="region of interest" description="Disordered" evidence="8">
    <location>
        <begin position="471"/>
        <end position="501"/>
    </location>
</feature>
<feature type="compositionally biased region" description="Low complexity" evidence="8">
    <location>
        <begin position="476"/>
        <end position="491"/>
    </location>
</feature>
<dbReference type="SMART" id="SM00415">
    <property type="entry name" value="HSF"/>
    <property type="match status" value="1"/>
</dbReference>
<dbReference type="OrthoDB" id="60033at2759"/>
<comment type="subcellular location">
    <subcellularLocation>
        <location evidence="1">Nucleus</location>
    </subcellularLocation>
</comment>
<gene>
    <name evidence="10" type="primary">HSF1_1</name>
    <name evidence="10" type="ORF">BG011_004581</name>
</gene>
<evidence type="ECO:0000256" key="8">
    <source>
        <dbReference type="SAM" id="MobiDB-lite"/>
    </source>
</evidence>
<evidence type="ECO:0000313" key="11">
    <source>
        <dbReference type="Proteomes" id="UP000726737"/>
    </source>
</evidence>
<evidence type="ECO:0000256" key="4">
    <source>
        <dbReference type="ARBA" id="ARBA00023125"/>
    </source>
</evidence>
<dbReference type="SUPFAM" id="SSF46785">
    <property type="entry name" value="Winged helix' DNA-binding domain"/>
    <property type="match status" value="1"/>
</dbReference>
<dbReference type="AlphaFoldDB" id="A0A9P6Q060"/>
<keyword evidence="6" id="KW-0539">Nucleus</keyword>
<dbReference type="PRINTS" id="PR00056">
    <property type="entry name" value="HSFDOMAIN"/>
</dbReference>
<feature type="domain" description="HSF-type DNA-binding" evidence="9">
    <location>
        <begin position="33"/>
        <end position="57"/>
    </location>
</feature>
<dbReference type="InterPro" id="IPR036390">
    <property type="entry name" value="WH_DNA-bd_sf"/>
</dbReference>
<dbReference type="FunFam" id="1.10.10.10:FF:000027">
    <property type="entry name" value="Heat shock transcription factor 1"/>
    <property type="match status" value="1"/>
</dbReference>
<keyword evidence="11" id="KW-1185">Reference proteome</keyword>